<proteinExistence type="predicted"/>
<accession>A0A1T4LM14</accession>
<evidence type="ECO:0000313" key="3">
    <source>
        <dbReference type="Proteomes" id="UP000190367"/>
    </source>
</evidence>
<dbReference type="STRING" id="634771.SAMN04488128_101710"/>
<name>A0A1T4LM14_9BACT</name>
<dbReference type="Proteomes" id="UP000190367">
    <property type="component" value="Unassembled WGS sequence"/>
</dbReference>
<dbReference type="InterPro" id="IPR019219">
    <property type="entry name" value="DUF2130"/>
</dbReference>
<dbReference type="EMBL" id="FUWZ01000001">
    <property type="protein sequence ID" value="SJZ55763.1"/>
    <property type="molecule type" value="Genomic_DNA"/>
</dbReference>
<protein>
    <recommendedName>
        <fullName evidence="4">DUF2130 domain-containing protein</fullName>
    </recommendedName>
</protein>
<organism evidence="2 3">
    <name type="scientific">Chitinophaga eiseniae</name>
    <dbReference type="NCBI Taxonomy" id="634771"/>
    <lineage>
        <taxon>Bacteria</taxon>
        <taxon>Pseudomonadati</taxon>
        <taxon>Bacteroidota</taxon>
        <taxon>Chitinophagia</taxon>
        <taxon>Chitinophagales</taxon>
        <taxon>Chitinophagaceae</taxon>
        <taxon>Chitinophaga</taxon>
    </lineage>
</organism>
<evidence type="ECO:0008006" key="4">
    <source>
        <dbReference type="Google" id="ProtNLM"/>
    </source>
</evidence>
<evidence type="ECO:0000256" key="1">
    <source>
        <dbReference type="SAM" id="Coils"/>
    </source>
</evidence>
<keyword evidence="3" id="KW-1185">Reference proteome</keyword>
<keyword evidence="1" id="KW-0175">Coiled coil</keyword>
<gene>
    <name evidence="2" type="ORF">SAMN04488128_101710</name>
</gene>
<dbReference type="OrthoDB" id="9765972at2"/>
<reference evidence="3" key="1">
    <citation type="submission" date="2017-02" db="EMBL/GenBank/DDBJ databases">
        <authorList>
            <person name="Varghese N."/>
            <person name="Submissions S."/>
        </authorList>
    </citation>
    <scope>NUCLEOTIDE SEQUENCE [LARGE SCALE GENOMIC DNA]</scope>
    <source>
        <strain evidence="3">DSM 22224</strain>
    </source>
</reference>
<sequence length="432" mass="50421">MGTSITCPNCRHQFVMEDAFAADIEKEMRGKMESEWRKRLDSLQAEKNSLLTEKNRMAQERQQIETLRLQQEQEVAQRLQAEKKRLQESLAEELRKSITADYDNQLSTLREANQEQEARLREARKQELEFLRKEQELKNKEQELELDLQKKLMEARGELAEKIRKEEAERNTLKDTEYQLRMRELEKQLEDQRKLAEEMKRRAEQGSTQLQGEVQELVLEEMLRSTFPYDEVTPVGKGVRGADCVQLIRNSFGQECGRIIYESKRTKEFTRDWIEKLKADMRSQGIDVAILVTQAMPRDMERFGEKEGIWICTFAEVKSLAYVLRDGIIKIAGSIRTQENKGDKMHMLYGYLTSSEFAEQWKAIREGFMSMKLSIQRERDAMEKLWKAREKQLEKVLLNAAHIKGSIEGIAGSDSVDLKLLEDAADELPDSL</sequence>
<evidence type="ECO:0000313" key="2">
    <source>
        <dbReference type="EMBL" id="SJZ55763.1"/>
    </source>
</evidence>
<dbReference type="AlphaFoldDB" id="A0A1T4LM14"/>
<dbReference type="Pfam" id="PF09903">
    <property type="entry name" value="DUF2130"/>
    <property type="match status" value="1"/>
</dbReference>
<feature type="coiled-coil region" evidence="1">
    <location>
        <begin position="33"/>
        <end position="209"/>
    </location>
</feature>